<feature type="domain" description="RING-type" evidence="2">
    <location>
        <begin position="212"/>
        <end position="259"/>
    </location>
</feature>
<accession>A0A194XE75</accession>
<dbReference type="EMBL" id="KQ947412">
    <property type="protein sequence ID" value="KUJ18485.1"/>
    <property type="molecule type" value="Genomic_DNA"/>
</dbReference>
<keyword evidence="4" id="KW-1185">Reference proteome</keyword>
<evidence type="ECO:0000256" key="1">
    <source>
        <dbReference type="PROSITE-ProRule" id="PRU00175"/>
    </source>
</evidence>
<dbReference type="Gene3D" id="3.30.40.10">
    <property type="entry name" value="Zinc/RING finger domain, C3HC4 (zinc finger)"/>
    <property type="match status" value="1"/>
</dbReference>
<gene>
    <name evidence="3" type="ORF">LY89DRAFT_732043</name>
</gene>
<evidence type="ECO:0000313" key="3">
    <source>
        <dbReference type="EMBL" id="KUJ18485.1"/>
    </source>
</evidence>
<dbReference type="Pfam" id="PF13639">
    <property type="entry name" value="zf-RING_2"/>
    <property type="match status" value="1"/>
</dbReference>
<dbReference type="GO" id="GO:0008270">
    <property type="term" value="F:zinc ion binding"/>
    <property type="evidence" value="ECO:0007669"/>
    <property type="project" value="UniProtKB-KW"/>
</dbReference>
<dbReference type="KEGG" id="psco:LY89DRAFT_732043"/>
<name>A0A194XE75_MOLSC</name>
<dbReference type="InterPro" id="IPR051826">
    <property type="entry name" value="E3_ubiquitin-ligase_domain"/>
</dbReference>
<dbReference type="RefSeq" id="XP_018072840.1">
    <property type="nucleotide sequence ID" value="XM_018219638.1"/>
</dbReference>
<dbReference type="AlphaFoldDB" id="A0A194XE75"/>
<dbReference type="Proteomes" id="UP000070700">
    <property type="component" value="Unassembled WGS sequence"/>
</dbReference>
<dbReference type="InterPro" id="IPR013083">
    <property type="entry name" value="Znf_RING/FYVE/PHD"/>
</dbReference>
<organism evidence="3 4">
    <name type="scientific">Mollisia scopiformis</name>
    <name type="common">Conifer needle endophyte fungus</name>
    <name type="synonym">Phialocephala scopiformis</name>
    <dbReference type="NCBI Taxonomy" id="149040"/>
    <lineage>
        <taxon>Eukaryota</taxon>
        <taxon>Fungi</taxon>
        <taxon>Dikarya</taxon>
        <taxon>Ascomycota</taxon>
        <taxon>Pezizomycotina</taxon>
        <taxon>Leotiomycetes</taxon>
        <taxon>Helotiales</taxon>
        <taxon>Mollisiaceae</taxon>
        <taxon>Mollisia</taxon>
    </lineage>
</organism>
<keyword evidence="1" id="KW-0862">Zinc</keyword>
<reference evidence="3 4" key="1">
    <citation type="submission" date="2015-10" db="EMBL/GenBank/DDBJ databases">
        <title>Full genome of DAOMC 229536 Phialocephala scopiformis, a fungal endophyte of spruce producing the potent anti-insectan compound rugulosin.</title>
        <authorList>
            <consortium name="DOE Joint Genome Institute"/>
            <person name="Walker A.K."/>
            <person name="Frasz S.L."/>
            <person name="Seifert K.A."/>
            <person name="Miller J.D."/>
            <person name="Mondo S.J."/>
            <person name="Labutti K."/>
            <person name="Lipzen A."/>
            <person name="Dockter R."/>
            <person name="Kennedy M."/>
            <person name="Grigoriev I.V."/>
            <person name="Spatafora J.W."/>
        </authorList>
    </citation>
    <scope>NUCLEOTIDE SEQUENCE [LARGE SCALE GENOMIC DNA]</scope>
    <source>
        <strain evidence="3 4">CBS 120377</strain>
    </source>
</reference>
<dbReference type="InParanoid" id="A0A194XE75"/>
<dbReference type="OrthoDB" id="3525935at2759"/>
<protein>
    <recommendedName>
        <fullName evidence="2">RING-type domain-containing protein</fullName>
    </recommendedName>
</protein>
<dbReference type="PROSITE" id="PS50089">
    <property type="entry name" value="ZF_RING_2"/>
    <property type="match status" value="1"/>
</dbReference>
<proteinExistence type="predicted"/>
<sequence>MGLYSQISFYHECGHAEECLWFSPDIARAVPTEPSFSIVDFLRIVDPTSDFKSSLREMHYQLGTCIHCAGQGEDPQPPIPLSDEEKAAKREMWHRFVYKPNLIWSTAGMKIISLFPELVGRQKQLNYELSASAQMHHGEVMDEILDEYHALHEEWKCASSRGIYLSDWTERHYQDVLAGVPLADREHLWVPGLDTDLFAVVDPHTLDEDAECSICLEGYSRISRIRRLPCKHVYHLNCIKSWFHGGVWGEGEDACPYCRTEFNIVDVPGI</sequence>
<dbReference type="PANTHER" id="PTHR22765:SF434">
    <property type="entry name" value="GB|AAD18119.1-RELATED"/>
    <property type="match status" value="1"/>
</dbReference>
<dbReference type="InterPro" id="IPR001841">
    <property type="entry name" value="Znf_RING"/>
</dbReference>
<evidence type="ECO:0000259" key="2">
    <source>
        <dbReference type="PROSITE" id="PS50089"/>
    </source>
</evidence>
<dbReference type="GeneID" id="28829364"/>
<dbReference type="GO" id="GO:0061630">
    <property type="term" value="F:ubiquitin protein ligase activity"/>
    <property type="evidence" value="ECO:0007669"/>
    <property type="project" value="TreeGrafter"/>
</dbReference>
<dbReference type="PANTHER" id="PTHR22765">
    <property type="entry name" value="RING FINGER AND PROTEASE ASSOCIATED DOMAIN-CONTAINING"/>
    <property type="match status" value="1"/>
</dbReference>
<evidence type="ECO:0000313" key="4">
    <source>
        <dbReference type="Proteomes" id="UP000070700"/>
    </source>
</evidence>
<dbReference type="GO" id="GO:0006511">
    <property type="term" value="P:ubiquitin-dependent protein catabolic process"/>
    <property type="evidence" value="ECO:0007669"/>
    <property type="project" value="TreeGrafter"/>
</dbReference>
<keyword evidence="1" id="KW-0479">Metal-binding</keyword>
<keyword evidence="1" id="KW-0863">Zinc-finger</keyword>
<dbReference type="SMART" id="SM00184">
    <property type="entry name" value="RING"/>
    <property type="match status" value="1"/>
</dbReference>
<dbReference type="SUPFAM" id="SSF57850">
    <property type="entry name" value="RING/U-box"/>
    <property type="match status" value="1"/>
</dbReference>